<evidence type="ECO:0000256" key="3">
    <source>
        <dbReference type="SAM" id="SignalP"/>
    </source>
</evidence>
<dbReference type="PANTHER" id="PTHR41542">
    <property type="entry name" value="BLL5807 PROTEIN"/>
    <property type="match status" value="1"/>
</dbReference>
<sequence length="341" mass="36394">MLPVLGSRGKRLTALFMGLFLALSMVAVDHAEARRGGSFGSRGGRTFQSAPATNTAPRQNGPVERSMTPNTAQPGAASRQGQNGAAQQQRGGLLGGLGGGLMRGLLIGGLFGMLMGHGFGGMAGMFGMLLQILLIGGLIMLAMRFFRSRSQPSPAYAGAGRSAAGSAPNQNPNWQARREAEAQPQNNRSFPIPSIGGGAASAAAVQSRDIQLDQADLDTFEQRLAEVQAAFSREDHAALRRLVTPEMVSYLSEELAENAQNGVLNEVTDVTLLQADIAESWNEGTQDYATAALRYESRDRLLDRNSGKLVDGDEQLSETTELWTFVRERGADWKLSAIQEA</sequence>
<evidence type="ECO:0000259" key="4">
    <source>
        <dbReference type="SMART" id="SM00978"/>
    </source>
</evidence>
<keyword evidence="6" id="KW-1185">Reference proteome</keyword>
<dbReference type="InterPro" id="IPR007379">
    <property type="entry name" value="Tim44-like_dom"/>
</dbReference>
<dbReference type="Gene3D" id="3.10.450.240">
    <property type="match status" value="1"/>
</dbReference>
<dbReference type="EMBL" id="JAFMNX010000006">
    <property type="protein sequence ID" value="MBS9722445.1"/>
    <property type="molecule type" value="Genomic_DNA"/>
</dbReference>
<dbReference type="PANTHER" id="PTHR41542:SF1">
    <property type="entry name" value="BLL5807 PROTEIN"/>
    <property type="match status" value="1"/>
</dbReference>
<dbReference type="SUPFAM" id="SSF54427">
    <property type="entry name" value="NTF2-like"/>
    <property type="match status" value="1"/>
</dbReference>
<keyword evidence="2" id="KW-1133">Transmembrane helix</keyword>
<feature type="compositionally biased region" description="Polar residues" evidence="1">
    <location>
        <begin position="46"/>
        <end position="58"/>
    </location>
</feature>
<keyword evidence="3" id="KW-0732">Signal</keyword>
<comment type="caution">
    <text evidence="5">The sequence shown here is derived from an EMBL/GenBank/DDBJ whole genome shotgun (WGS) entry which is preliminary data.</text>
</comment>
<evidence type="ECO:0000313" key="5">
    <source>
        <dbReference type="EMBL" id="MBS9722445.1"/>
    </source>
</evidence>
<reference evidence="5 6" key="1">
    <citation type="submission" date="2021-03" db="EMBL/GenBank/DDBJ databases">
        <title>Tianweitania aestuarii sp. nov., isolated from a tidal flat.</title>
        <authorList>
            <person name="Park S."/>
            <person name="Yoon J.-H."/>
        </authorList>
    </citation>
    <scope>NUCLEOTIDE SEQUENCE [LARGE SCALE GENOMIC DNA]</scope>
    <source>
        <strain evidence="5 6">BSSL-BM11</strain>
    </source>
</reference>
<dbReference type="SMART" id="SM00978">
    <property type="entry name" value="Tim44"/>
    <property type="match status" value="1"/>
</dbReference>
<feature type="signal peptide" evidence="3">
    <location>
        <begin position="1"/>
        <end position="27"/>
    </location>
</feature>
<feature type="compositionally biased region" description="Low complexity" evidence="1">
    <location>
        <begin position="79"/>
        <end position="90"/>
    </location>
</feature>
<dbReference type="Proteomes" id="UP001297272">
    <property type="component" value="Unassembled WGS sequence"/>
</dbReference>
<feature type="region of interest" description="Disordered" evidence="1">
    <location>
        <begin position="154"/>
        <end position="193"/>
    </location>
</feature>
<feature type="domain" description="Tim44-like" evidence="4">
    <location>
        <begin position="198"/>
        <end position="340"/>
    </location>
</feature>
<organism evidence="5 6">
    <name type="scientific">Tianweitania aestuarii</name>
    <dbReference type="NCBI Taxonomy" id="2814886"/>
    <lineage>
        <taxon>Bacteria</taxon>
        <taxon>Pseudomonadati</taxon>
        <taxon>Pseudomonadota</taxon>
        <taxon>Alphaproteobacteria</taxon>
        <taxon>Hyphomicrobiales</taxon>
        <taxon>Phyllobacteriaceae</taxon>
        <taxon>Tianweitania</taxon>
    </lineage>
</organism>
<keyword evidence="2" id="KW-0812">Transmembrane</keyword>
<proteinExistence type="predicted"/>
<feature type="chain" id="PRO_5047448296" evidence="3">
    <location>
        <begin position="28"/>
        <end position="341"/>
    </location>
</feature>
<evidence type="ECO:0000256" key="1">
    <source>
        <dbReference type="SAM" id="MobiDB-lite"/>
    </source>
</evidence>
<evidence type="ECO:0000313" key="6">
    <source>
        <dbReference type="Proteomes" id="UP001297272"/>
    </source>
</evidence>
<accession>A0ABS5RZF4</accession>
<feature type="transmembrane region" description="Helical" evidence="2">
    <location>
        <begin position="93"/>
        <end position="114"/>
    </location>
</feature>
<gene>
    <name evidence="5" type="ORF">JYU29_17260</name>
</gene>
<dbReference type="Pfam" id="PF04280">
    <property type="entry name" value="Tim44"/>
    <property type="match status" value="1"/>
</dbReference>
<feature type="region of interest" description="Disordered" evidence="1">
    <location>
        <begin position="37"/>
        <end position="90"/>
    </location>
</feature>
<evidence type="ECO:0000256" key="2">
    <source>
        <dbReference type="SAM" id="Phobius"/>
    </source>
</evidence>
<feature type="compositionally biased region" description="Low complexity" evidence="1">
    <location>
        <begin position="154"/>
        <end position="168"/>
    </location>
</feature>
<feature type="transmembrane region" description="Helical" evidence="2">
    <location>
        <begin position="126"/>
        <end position="146"/>
    </location>
</feature>
<dbReference type="InterPro" id="IPR032710">
    <property type="entry name" value="NTF2-like_dom_sf"/>
</dbReference>
<keyword evidence="2" id="KW-0472">Membrane</keyword>
<name>A0ABS5RZF4_9HYPH</name>
<protein>
    <submittedName>
        <fullName evidence="5">Tim44 domain-containing protein</fullName>
    </submittedName>
</protein>